<dbReference type="EMBL" id="BK016017">
    <property type="protein sequence ID" value="DAF89791.1"/>
    <property type="molecule type" value="Genomic_DNA"/>
</dbReference>
<proteinExistence type="predicted"/>
<sequence>MSKVNVSIIRKGRDITHVILNNIKEANKLLDILNKKADEDNSWIKYNIEHELVNGELKQKLNIIGIITKYDEPLEVFLNDNVQAEITYKNLLEDKDMDNGVYRLVNKYEFKVGDPYDN</sequence>
<accession>A0A8S5U5Q8</accession>
<organism evidence="1">
    <name type="scientific">Siphoviridae sp. cteLh2</name>
    <dbReference type="NCBI Taxonomy" id="2825590"/>
    <lineage>
        <taxon>Viruses</taxon>
        <taxon>Duplodnaviria</taxon>
        <taxon>Heunggongvirae</taxon>
        <taxon>Uroviricota</taxon>
        <taxon>Caudoviricetes</taxon>
    </lineage>
</organism>
<name>A0A8S5U5Q8_9CAUD</name>
<evidence type="ECO:0000313" key="1">
    <source>
        <dbReference type="EMBL" id="DAF89791.1"/>
    </source>
</evidence>
<reference evidence="1" key="1">
    <citation type="journal article" date="2021" name="Proc. Natl. Acad. Sci. U.S.A.">
        <title>A Catalog of Tens of Thousands of Viruses from Human Metagenomes Reveals Hidden Associations with Chronic Diseases.</title>
        <authorList>
            <person name="Tisza M.J."/>
            <person name="Buck C.B."/>
        </authorList>
    </citation>
    <scope>NUCLEOTIDE SEQUENCE</scope>
    <source>
        <strain evidence="1">CteLh2</strain>
    </source>
</reference>
<protein>
    <submittedName>
        <fullName evidence="1">Uncharacterized protein</fullName>
    </submittedName>
</protein>